<dbReference type="SUPFAM" id="SSF58104">
    <property type="entry name" value="Methyl-accepting chemotaxis protein (MCP) signaling domain"/>
    <property type="match status" value="1"/>
</dbReference>
<dbReference type="Proteomes" id="UP000321234">
    <property type="component" value="Unassembled WGS sequence"/>
</dbReference>
<accession>A0A5C8ZEE7</accession>
<proteinExistence type="predicted"/>
<name>A0A5C8ZEE7_9ACTN</name>
<dbReference type="PANTHER" id="PTHR32089:SF112">
    <property type="entry name" value="LYSOZYME-LIKE PROTEIN-RELATED"/>
    <property type="match status" value="1"/>
</dbReference>
<dbReference type="GO" id="GO:0007165">
    <property type="term" value="P:signal transduction"/>
    <property type="evidence" value="ECO:0007669"/>
    <property type="project" value="UniProtKB-KW"/>
</dbReference>
<feature type="domain" description="Methyl-accepting transducer" evidence="3">
    <location>
        <begin position="105"/>
        <end position="313"/>
    </location>
</feature>
<organism evidence="4 5">
    <name type="scientific">Quadrisphaera setariae</name>
    <dbReference type="NCBI Taxonomy" id="2593304"/>
    <lineage>
        <taxon>Bacteria</taxon>
        <taxon>Bacillati</taxon>
        <taxon>Actinomycetota</taxon>
        <taxon>Actinomycetes</taxon>
        <taxon>Kineosporiales</taxon>
        <taxon>Kineosporiaceae</taxon>
        <taxon>Quadrisphaera</taxon>
    </lineage>
</organism>
<keyword evidence="5" id="KW-1185">Reference proteome</keyword>
<evidence type="ECO:0000259" key="3">
    <source>
        <dbReference type="PROSITE" id="PS50111"/>
    </source>
</evidence>
<dbReference type="PANTHER" id="PTHR32089">
    <property type="entry name" value="METHYL-ACCEPTING CHEMOTAXIS PROTEIN MCPB"/>
    <property type="match status" value="1"/>
</dbReference>
<evidence type="ECO:0000313" key="4">
    <source>
        <dbReference type="EMBL" id="TXR55669.1"/>
    </source>
</evidence>
<reference evidence="4 5" key="1">
    <citation type="submission" date="2019-07" db="EMBL/GenBank/DDBJ databases">
        <title>Quadrisphaera sp. strain DD2A genome sequencing and assembly.</title>
        <authorList>
            <person name="Kim I."/>
        </authorList>
    </citation>
    <scope>NUCLEOTIDE SEQUENCE [LARGE SCALE GENOMIC DNA]</scope>
    <source>
        <strain evidence="4 5">DD2A</strain>
    </source>
</reference>
<evidence type="ECO:0000256" key="1">
    <source>
        <dbReference type="ARBA" id="ARBA00023224"/>
    </source>
</evidence>
<dbReference type="Gene3D" id="1.10.287.950">
    <property type="entry name" value="Methyl-accepting chemotaxis protein"/>
    <property type="match status" value="1"/>
</dbReference>
<dbReference type="OrthoDB" id="1115140at2"/>
<dbReference type="AlphaFoldDB" id="A0A5C8ZEE7"/>
<dbReference type="EMBL" id="VKAC01000007">
    <property type="protein sequence ID" value="TXR55669.1"/>
    <property type="molecule type" value="Genomic_DNA"/>
</dbReference>
<dbReference type="RefSeq" id="WP_147926725.1">
    <property type="nucleotide sequence ID" value="NZ_VKAC01000007.1"/>
</dbReference>
<dbReference type="GO" id="GO:0016020">
    <property type="term" value="C:membrane"/>
    <property type="evidence" value="ECO:0007669"/>
    <property type="project" value="InterPro"/>
</dbReference>
<evidence type="ECO:0000256" key="2">
    <source>
        <dbReference type="PROSITE-ProRule" id="PRU00284"/>
    </source>
</evidence>
<comment type="caution">
    <text evidence="4">The sequence shown here is derived from an EMBL/GenBank/DDBJ whole genome shotgun (WGS) entry which is preliminary data.</text>
</comment>
<gene>
    <name evidence="4" type="ORF">FMM08_12555</name>
</gene>
<sequence length="452" mass="46462">MSRVVVPALVGSLACLGTAGTVALDLPTTVGLATAVAGAAATAVLGARAHRAEQRQAATVREGLAALHRGDLSRSSADDVVGSALASLVERLRPVAGSVELLGIAGQEMGLTGRTISDGARDTAASAVDLATASDDVSEKVAALAAAGEQMQAAISEIARSASLAVGSAAEGVDAVVVAEETMGALERSSDRVGHVARAITDIAEQTNLLALNATDEVAETVAQIQGDTASAIAAIRTVRGLIDAISEFQHSIAAAVEEQTLSTQSMTATTTDLARQASTIASSTATVAELASRTSRAALRSHRVVDELTRITTGLRSSTGQVHLPAPEEVPGGFEIAWDRAANRLQFTEWGDWDLEVAKAFSRDLTAAIGEHRPGRTVLCDMSRMGPTTPDVQELIEGTMGVAARAQMAFAVIVLQDPLVAMQMQRSSEAQGAPIAYASSRSEAEALLAAR</sequence>
<dbReference type="PROSITE" id="PS51257">
    <property type="entry name" value="PROKAR_LIPOPROTEIN"/>
    <property type="match status" value="1"/>
</dbReference>
<keyword evidence="1 2" id="KW-0807">Transducer</keyword>
<evidence type="ECO:0000313" key="5">
    <source>
        <dbReference type="Proteomes" id="UP000321234"/>
    </source>
</evidence>
<dbReference type="InterPro" id="IPR004089">
    <property type="entry name" value="MCPsignal_dom"/>
</dbReference>
<protein>
    <recommendedName>
        <fullName evidence="3">Methyl-accepting transducer domain-containing protein</fullName>
    </recommendedName>
</protein>
<dbReference type="SMART" id="SM00283">
    <property type="entry name" value="MA"/>
    <property type="match status" value="1"/>
</dbReference>
<dbReference type="PROSITE" id="PS50111">
    <property type="entry name" value="CHEMOTAXIS_TRANSDUC_2"/>
    <property type="match status" value="1"/>
</dbReference>